<evidence type="ECO:0000313" key="9">
    <source>
        <dbReference type="EMBL" id="SEQ87663.1"/>
    </source>
</evidence>
<sequence>MADLTWRPAPHSRLTAAGPSRSPKWRLLPSATVLALVALAVVVVPLVVDLNEQYVDLAVANRAPSAEHLFGTDELGRDVLLRCVYALRVSLTVGVVAAVISAVVGTAVGALAGSVGGWFDRVLMRLVDAVASVPHLLLGIVIVAVLRPSLTAVVISIALTHWLTAARIVRSEVLSLRTRPFIDAAIVGGASRAQVLVRHLLPNVAPQILLATTLMVPHAVWHETALSFLGLGLPPHAASIGNMINDAQRSLLTGGWWMSLAPGLLLIVTTLAVSGVSGVWRDRLNPKRRTELTW</sequence>
<dbReference type="OrthoDB" id="6637947at2"/>
<name>A0A1H9JLM1_9PSEU</name>
<evidence type="ECO:0000256" key="4">
    <source>
        <dbReference type="ARBA" id="ARBA00022692"/>
    </source>
</evidence>
<feature type="domain" description="ABC transmembrane type-1" evidence="8">
    <location>
        <begin position="87"/>
        <end position="277"/>
    </location>
</feature>
<keyword evidence="2 7" id="KW-0813">Transport</keyword>
<dbReference type="Gene3D" id="1.10.3720.10">
    <property type="entry name" value="MetI-like"/>
    <property type="match status" value="1"/>
</dbReference>
<dbReference type="AlphaFoldDB" id="A0A1H9JLM1"/>
<dbReference type="Proteomes" id="UP000199352">
    <property type="component" value="Unassembled WGS sequence"/>
</dbReference>
<dbReference type="RefSeq" id="WP_089951398.1">
    <property type="nucleotide sequence ID" value="NZ_FOFR01000006.1"/>
</dbReference>
<dbReference type="EMBL" id="FOFR01000006">
    <property type="protein sequence ID" value="SEQ87663.1"/>
    <property type="molecule type" value="Genomic_DNA"/>
</dbReference>
<evidence type="ECO:0000256" key="2">
    <source>
        <dbReference type="ARBA" id="ARBA00022448"/>
    </source>
</evidence>
<dbReference type="CDD" id="cd06261">
    <property type="entry name" value="TM_PBP2"/>
    <property type="match status" value="1"/>
</dbReference>
<dbReference type="PANTHER" id="PTHR43386:SF23">
    <property type="entry name" value="ABC TRANSPORTER"/>
    <property type="match status" value="1"/>
</dbReference>
<evidence type="ECO:0000256" key="6">
    <source>
        <dbReference type="ARBA" id="ARBA00023136"/>
    </source>
</evidence>
<dbReference type="PROSITE" id="PS50928">
    <property type="entry name" value="ABC_TM1"/>
    <property type="match status" value="1"/>
</dbReference>
<feature type="transmembrane region" description="Helical" evidence="7">
    <location>
        <begin position="126"/>
        <end position="146"/>
    </location>
</feature>
<feature type="transmembrane region" description="Helical" evidence="7">
    <location>
        <begin position="27"/>
        <end position="48"/>
    </location>
</feature>
<dbReference type="GO" id="GO:0005886">
    <property type="term" value="C:plasma membrane"/>
    <property type="evidence" value="ECO:0007669"/>
    <property type="project" value="UniProtKB-SubCell"/>
</dbReference>
<evidence type="ECO:0000256" key="3">
    <source>
        <dbReference type="ARBA" id="ARBA00022475"/>
    </source>
</evidence>
<evidence type="ECO:0000256" key="7">
    <source>
        <dbReference type="RuleBase" id="RU363032"/>
    </source>
</evidence>
<feature type="transmembrane region" description="Helical" evidence="7">
    <location>
        <begin position="95"/>
        <end position="119"/>
    </location>
</feature>
<accession>A0A1H9JLM1</accession>
<keyword evidence="3" id="KW-1003">Cell membrane</keyword>
<feature type="transmembrane region" description="Helical" evidence="7">
    <location>
        <begin position="256"/>
        <end position="280"/>
    </location>
</feature>
<keyword evidence="5 7" id="KW-1133">Transmembrane helix</keyword>
<evidence type="ECO:0000256" key="1">
    <source>
        <dbReference type="ARBA" id="ARBA00004651"/>
    </source>
</evidence>
<keyword evidence="6 7" id="KW-0472">Membrane</keyword>
<feature type="transmembrane region" description="Helical" evidence="7">
    <location>
        <begin position="200"/>
        <end position="221"/>
    </location>
</feature>
<organism evidence="9 10">
    <name type="scientific">Lentzea xinjiangensis</name>
    <dbReference type="NCBI Taxonomy" id="402600"/>
    <lineage>
        <taxon>Bacteria</taxon>
        <taxon>Bacillati</taxon>
        <taxon>Actinomycetota</taxon>
        <taxon>Actinomycetes</taxon>
        <taxon>Pseudonocardiales</taxon>
        <taxon>Pseudonocardiaceae</taxon>
        <taxon>Lentzea</taxon>
    </lineage>
</organism>
<dbReference type="GO" id="GO:0055085">
    <property type="term" value="P:transmembrane transport"/>
    <property type="evidence" value="ECO:0007669"/>
    <property type="project" value="InterPro"/>
</dbReference>
<comment type="similarity">
    <text evidence="7">Belongs to the binding-protein-dependent transport system permease family.</text>
</comment>
<dbReference type="InterPro" id="IPR035906">
    <property type="entry name" value="MetI-like_sf"/>
</dbReference>
<dbReference type="InterPro" id="IPR000515">
    <property type="entry name" value="MetI-like"/>
</dbReference>
<keyword evidence="4 7" id="KW-0812">Transmembrane</keyword>
<evidence type="ECO:0000259" key="8">
    <source>
        <dbReference type="PROSITE" id="PS50928"/>
    </source>
</evidence>
<dbReference type="STRING" id="402600.SAMN05216188_10647"/>
<evidence type="ECO:0000313" key="10">
    <source>
        <dbReference type="Proteomes" id="UP000199352"/>
    </source>
</evidence>
<evidence type="ECO:0000256" key="5">
    <source>
        <dbReference type="ARBA" id="ARBA00022989"/>
    </source>
</evidence>
<reference evidence="10" key="1">
    <citation type="submission" date="2016-10" db="EMBL/GenBank/DDBJ databases">
        <authorList>
            <person name="Varghese N."/>
            <person name="Submissions S."/>
        </authorList>
    </citation>
    <scope>NUCLEOTIDE SEQUENCE [LARGE SCALE GENOMIC DNA]</scope>
    <source>
        <strain evidence="10">CGMCC 4.3525</strain>
    </source>
</reference>
<dbReference type="PANTHER" id="PTHR43386">
    <property type="entry name" value="OLIGOPEPTIDE TRANSPORT SYSTEM PERMEASE PROTEIN APPC"/>
    <property type="match status" value="1"/>
</dbReference>
<dbReference type="SUPFAM" id="SSF161098">
    <property type="entry name" value="MetI-like"/>
    <property type="match status" value="1"/>
</dbReference>
<dbReference type="InterPro" id="IPR050366">
    <property type="entry name" value="BP-dependent_transpt_permease"/>
</dbReference>
<protein>
    <submittedName>
        <fullName evidence="9">Peptide/nickel transport system permease protein</fullName>
    </submittedName>
</protein>
<proteinExistence type="inferred from homology"/>
<comment type="subcellular location">
    <subcellularLocation>
        <location evidence="1 7">Cell membrane</location>
        <topology evidence="1 7">Multi-pass membrane protein</topology>
    </subcellularLocation>
</comment>
<gene>
    <name evidence="9" type="ORF">SAMN05216188_10647</name>
</gene>
<dbReference type="Pfam" id="PF00528">
    <property type="entry name" value="BPD_transp_1"/>
    <property type="match status" value="1"/>
</dbReference>
<keyword evidence="10" id="KW-1185">Reference proteome</keyword>